<gene>
    <name evidence="6" type="ORF">SAMN05216361_0665</name>
</gene>
<dbReference type="Gene3D" id="3.30.360.10">
    <property type="entry name" value="Dihydrodipicolinate Reductase, domain 2"/>
    <property type="match status" value="1"/>
</dbReference>
<dbReference type="Proteomes" id="UP000184520">
    <property type="component" value="Unassembled WGS sequence"/>
</dbReference>
<evidence type="ECO:0000256" key="1">
    <source>
        <dbReference type="ARBA" id="ARBA00010928"/>
    </source>
</evidence>
<dbReference type="PANTHER" id="PTHR43708:SF5">
    <property type="entry name" value="CONSERVED EXPRESSED OXIDOREDUCTASE (EUROFUNG)-RELATED"/>
    <property type="match status" value="1"/>
</dbReference>
<evidence type="ECO:0000256" key="3">
    <source>
        <dbReference type="ARBA" id="ARBA00023002"/>
    </source>
</evidence>
<dbReference type="Pfam" id="PF02894">
    <property type="entry name" value="GFO_IDH_MocA_C"/>
    <property type="match status" value="1"/>
</dbReference>
<evidence type="ECO:0000256" key="2">
    <source>
        <dbReference type="ARBA" id="ARBA00022729"/>
    </source>
</evidence>
<dbReference type="InterPro" id="IPR000683">
    <property type="entry name" value="Gfo/Idh/MocA-like_OxRdtase_N"/>
</dbReference>
<dbReference type="STRING" id="634436.SAMN05216361_0665"/>
<dbReference type="Pfam" id="PF01408">
    <property type="entry name" value="GFO_IDH_MocA"/>
    <property type="match status" value="1"/>
</dbReference>
<dbReference type="PANTHER" id="PTHR43708">
    <property type="entry name" value="CONSERVED EXPRESSED OXIDOREDUCTASE (EUROFUNG)"/>
    <property type="match status" value="1"/>
</dbReference>
<evidence type="ECO:0000259" key="4">
    <source>
        <dbReference type="Pfam" id="PF01408"/>
    </source>
</evidence>
<keyword evidence="7" id="KW-1185">Reference proteome</keyword>
<dbReference type="GO" id="GO:0016491">
    <property type="term" value="F:oxidoreductase activity"/>
    <property type="evidence" value="ECO:0007669"/>
    <property type="project" value="UniProtKB-KW"/>
</dbReference>
<reference evidence="7" key="1">
    <citation type="submission" date="2016-11" db="EMBL/GenBank/DDBJ databases">
        <authorList>
            <person name="Varghese N."/>
            <person name="Submissions S."/>
        </authorList>
    </citation>
    <scope>NUCLEOTIDE SEQUENCE [LARGE SCALE GENOMIC DNA]</scope>
    <source>
        <strain evidence="7">CGMCC 1.8995</strain>
    </source>
</reference>
<keyword evidence="2" id="KW-0732">Signal</keyword>
<dbReference type="InterPro" id="IPR051317">
    <property type="entry name" value="Gfo/Idh/MocA_oxidoreduct"/>
</dbReference>
<feature type="domain" description="Gfo/Idh/MocA-like oxidoreductase C-terminal" evidence="5">
    <location>
        <begin position="132"/>
        <end position="340"/>
    </location>
</feature>
<proteinExistence type="inferred from homology"/>
<dbReference type="EMBL" id="FQWD01000001">
    <property type="protein sequence ID" value="SHF86153.1"/>
    <property type="molecule type" value="Genomic_DNA"/>
</dbReference>
<dbReference type="AlphaFoldDB" id="A0A1M5F3N2"/>
<evidence type="ECO:0000259" key="5">
    <source>
        <dbReference type="Pfam" id="PF02894"/>
    </source>
</evidence>
<dbReference type="RefSeq" id="WP_073317716.1">
    <property type="nucleotide sequence ID" value="NZ_FQWD01000001.1"/>
</dbReference>
<keyword evidence="3" id="KW-0560">Oxidoreductase</keyword>
<comment type="similarity">
    <text evidence="1">Belongs to the Gfo/Idh/MocA family.</text>
</comment>
<dbReference type="InterPro" id="IPR004104">
    <property type="entry name" value="Gfo/Idh/MocA-like_OxRdtase_C"/>
</dbReference>
<name>A0A1M5F3N2_9ALTE</name>
<dbReference type="Gene3D" id="3.40.50.720">
    <property type="entry name" value="NAD(P)-binding Rossmann-like Domain"/>
    <property type="match status" value="1"/>
</dbReference>
<dbReference type="SUPFAM" id="SSF51735">
    <property type="entry name" value="NAD(P)-binding Rossmann-fold domains"/>
    <property type="match status" value="1"/>
</dbReference>
<dbReference type="OrthoDB" id="9774191at2"/>
<organism evidence="6 7">
    <name type="scientific">Marisediminitalea aggregata</name>
    <dbReference type="NCBI Taxonomy" id="634436"/>
    <lineage>
        <taxon>Bacteria</taxon>
        <taxon>Pseudomonadati</taxon>
        <taxon>Pseudomonadota</taxon>
        <taxon>Gammaproteobacteria</taxon>
        <taxon>Alteromonadales</taxon>
        <taxon>Alteromonadaceae</taxon>
        <taxon>Marisediminitalea</taxon>
    </lineage>
</organism>
<sequence length="342" mass="37804">MTISTLVVGFGYAAKTFHVPFLTHLADFEINAVVSSDPAKVHDQLPESAVFASLEQALAASRFDLVVITTPNHLHAPQTKAALEAGCHVLVEKPFTLDSEEGESLVALAKQVGKQLCVFHNRRFDGDYLTIKQLIAEQAIGKVKRFESRFDRFRPHPRQRWREQEGPGAGIFWDLGPHLIDQCIQLWGMPNAVNAHILTQRDGGEANDAFEITLFYGTHFAQLGSTPFEAGATLRFALHGDKGSYRKHALDPQEDQLKAGLNFDDPKWAKTPDTQVGTLFTESDSRLINTQSGDYMGFYQQLADAIRLGSPLPADAETVVPVIRLIELAIKSSQKQCTVPVV</sequence>
<evidence type="ECO:0000313" key="7">
    <source>
        <dbReference type="Proteomes" id="UP000184520"/>
    </source>
</evidence>
<dbReference type="SUPFAM" id="SSF55347">
    <property type="entry name" value="Glyceraldehyde-3-phosphate dehydrogenase-like, C-terminal domain"/>
    <property type="match status" value="1"/>
</dbReference>
<dbReference type="GO" id="GO:0000166">
    <property type="term" value="F:nucleotide binding"/>
    <property type="evidence" value="ECO:0007669"/>
    <property type="project" value="InterPro"/>
</dbReference>
<accession>A0A1M5F3N2</accession>
<feature type="domain" description="Gfo/Idh/MocA-like oxidoreductase N-terminal" evidence="4">
    <location>
        <begin position="4"/>
        <end position="120"/>
    </location>
</feature>
<protein>
    <submittedName>
        <fullName evidence="6">Predicted dehydrogenase</fullName>
    </submittedName>
</protein>
<dbReference type="InterPro" id="IPR036291">
    <property type="entry name" value="NAD(P)-bd_dom_sf"/>
</dbReference>
<evidence type="ECO:0000313" key="6">
    <source>
        <dbReference type="EMBL" id="SHF86153.1"/>
    </source>
</evidence>